<dbReference type="PANTHER" id="PTHR36478">
    <property type="entry name" value="OS04G0614237 PROTEIN-RELATED"/>
    <property type="match status" value="1"/>
</dbReference>
<evidence type="ECO:0000313" key="1">
    <source>
        <dbReference type="EMBL" id="CAD6259586.1"/>
    </source>
</evidence>
<name>A0A811QFK7_9POAL</name>
<protein>
    <submittedName>
        <fullName evidence="1">Uncharacterized protein</fullName>
    </submittedName>
</protein>
<dbReference type="EMBL" id="CAJGYO010000011">
    <property type="protein sequence ID" value="CAD6259586.1"/>
    <property type="molecule type" value="Genomic_DNA"/>
</dbReference>
<keyword evidence="2" id="KW-1185">Reference proteome</keyword>
<proteinExistence type="predicted"/>
<accession>A0A811QFK7</accession>
<evidence type="ECO:0000313" key="2">
    <source>
        <dbReference type="Proteomes" id="UP000604825"/>
    </source>
</evidence>
<reference evidence="1" key="1">
    <citation type="submission" date="2020-10" db="EMBL/GenBank/DDBJ databases">
        <authorList>
            <person name="Han B."/>
            <person name="Lu T."/>
            <person name="Zhao Q."/>
            <person name="Huang X."/>
            <person name="Zhao Y."/>
        </authorList>
    </citation>
    <scope>NUCLEOTIDE SEQUENCE</scope>
</reference>
<organism evidence="1 2">
    <name type="scientific">Miscanthus lutarioriparius</name>
    <dbReference type="NCBI Taxonomy" id="422564"/>
    <lineage>
        <taxon>Eukaryota</taxon>
        <taxon>Viridiplantae</taxon>
        <taxon>Streptophyta</taxon>
        <taxon>Embryophyta</taxon>
        <taxon>Tracheophyta</taxon>
        <taxon>Spermatophyta</taxon>
        <taxon>Magnoliopsida</taxon>
        <taxon>Liliopsida</taxon>
        <taxon>Poales</taxon>
        <taxon>Poaceae</taxon>
        <taxon>PACMAD clade</taxon>
        <taxon>Panicoideae</taxon>
        <taxon>Andropogonodae</taxon>
        <taxon>Andropogoneae</taxon>
        <taxon>Saccharinae</taxon>
        <taxon>Miscanthus</taxon>
    </lineage>
</organism>
<dbReference type="OrthoDB" id="694960at2759"/>
<comment type="caution">
    <text evidence="1">The sequence shown here is derived from an EMBL/GenBank/DDBJ whole genome shotgun (WGS) entry which is preliminary data.</text>
</comment>
<dbReference type="AlphaFoldDB" id="A0A811QFK7"/>
<dbReference type="Proteomes" id="UP000604825">
    <property type="component" value="Unassembled WGS sequence"/>
</dbReference>
<dbReference type="PANTHER" id="PTHR36478:SF10">
    <property type="entry name" value="ELYS-LIKE DOMAIN-CONTAINING PROTEIN"/>
    <property type="match status" value="1"/>
</dbReference>
<gene>
    <name evidence="1" type="ORF">NCGR_LOCUS43023</name>
</gene>
<sequence length="327" mass="36985">MTRYGSASASGERKRRLIRSLDYQCVSRFRLRRLLIFLWRYSYDEAFEALSKETTVYFRVDHLQHMVRRGLCSRGHSRFHKKLGRIPADVLARYFVPKETSQPGLPLEPFTMIRMAELIDECLQAGKCLVINDRHPVESSSTEGAKDPMVTEAAVPRNNLIRPRATEHQEVDTRKIQIIGEHVQRRKRKPNTPISTATLRRSPRLAEALDGHKPEAISASKKPISKNKSRARKITLQTDLLGKILSPSPSQAIEFPDLSAIDKFKTPDAKFPKIPITEIQRIATEKCCIAPSEVTAELLLASRPDEASSSSSSSMELQLVSNDSLHF</sequence>